<reference evidence="1" key="1">
    <citation type="submission" date="2014-09" db="EMBL/GenBank/DDBJ databases">
        <authorList>
            <person name="Magalhaes I.L.F."/>
            <person name="Oliveira U."/>
            <person name="Santos F.R."/>
            <person name="Vidigal T.H.D.A."/>
            <person name="Brescovit A.D."/>
            <person name="Santos A.J."/>
        </authorList>
    </citation>
    <scope>NUCLEOTIDE SEQUENCE</scope>
    <source>
        <tissue evidence="1">Shoot tissue taken approximately 20 cm above the soil surface</tissue>
    </source>
</reference>
<name>A0A0A8ZZG8_ARUDO</name>
<reference evidence="1" key="2">
    <citation type="journal article" date="2015" name="Data Brief">
        <title>Shoot transcriptome of the giant reed, Arundo donax.</title>
        <authorList>
            <person name="Barrero R.A."/>
            <person name="Guerrero F.D."/>
            <person name="Moolhuijzen P."/>
            <person name="Goolsby J.A."/>
            <person name="Tidwell J."/>
            <person name="Bellgard S.E."/>
            <person name="Bellgard M.I."/>
        </authorList>
    </citation>
    <scope>NUCLEOTIDE SEQUENCE</scope>
    <source>
        <tissue evidence="1">Shoot tissue taken approximately 20 cm above the soil surface</tissue>
    </source>
</reference>
<accession>A0A0A8ZZG8</accession>
<evidence type="ECO:0000313" key="1">
    <source>
        <dbReference type="EMBL" id="JAD42120.1"/>
    </source>
</evidence>
<dbReference type="EMBL" id="GBRH01255775">
    <property type="protein sequence ID" value="JAD42120.1"/>
    <property type="molecule type" value="Transcribed_RNA"/>
</dbReference>
<dbReference type="AlphaFoldDB" id="A0A0A8ZZG8"/>
<proteinExistence type="predicted"/>
<protein>
    <submittedName>
        <fullName evidence="1">Uncharacterized protein</fullName>
    </submittedName>
</protein>
<sequence>MNSQIKGEICVLAFRQCDTEVPHTL</sequence>
<organism evidence="1">
    <name type="scientific">Arundo donax</name>
    <name type="common">Giant reed</name>
    <name type="synonym">Donax arundinaceus</name>
    <dbReference type="NCBI Taxonomy" id="35708"/>
    <lineage>
        <taxon>Eukaryota</taxon>
        <taxon>Viridiplantae</taxon>
        <taxon>Streptophyta</taxon>
        <taxon>Embryophyta</taxon>
        <taxon>Tracheophyta</taxon>
        <taxon>Spermatophyta</taxon>
        <taxon>Magnoliopsida</taxon>
        <taxon>Liliopsida</taxon>
        <taxon>Poales</taxon>
        <taxon>Poaceae</taxon>
        <taxon>PACMAD clade</taxon>
        <taxon>Arundinoideae</taxon>
        <taxon>Arundineae</taxon>
        <taxon>Arundo</taxon>
    </lineage>
</organism>